<dbReference type="InterPro" id="IPR003010">
    <property type="entry name" value="C-N_Hydrolase"/>
</dbReference>
<comment type="caution">
    <text evidence="7">Lacks conserved residue(s) required for the propagation of feature annotation.</text>
</comment>
<dbReference type="GO" id="GO:0005737">
    <property type="term" value="C:cytoplasm"/>
    <property type="evidence" value="ECO:0007669"/>
    <property type="project" value="InterPro"/>
</dbReference>
<proteinExistence type="inferred from homology"/>
<dbReference type="InterPro" id="IPR003694">
    <property type="entry name" value="NAD_synthase"/>
</dbReference>
<dbReference type="EC" id="6.3.5.1" evidence="7 8"/>
<dbReference type="Gene3D" id="3.40.50.620">
    <property type="entry name" value="HUPs"/>
    <property type="match status" value="1"/>
</dbReference>
<dbReference type="InterPro" id="IPR036526">
    <property type="entry name" value="C-N_Hydrolase_sf"/>
</dbReference>
<dbReference type="FunFam" id="3.40.50.620:FF:000106">
    <property type="entry name" value="Glutamine-dependent NAD(+) synthetase"/>
    <property type="match status" value="1"/>
</dbReference>
<dbReference type="PROSITE" id="PS50263">
    <property type="entry name" value="CN_HYDROLASE"/>
    <property type="match status" value="1"/>
</dbReference>
<dbReference type="SUPFAM" id="SSF52402">
    <property type="entry name" value="Adenine nucleotide alpha hydrolases-like"/>
    <property type="match status" value="1"/>
</dbReference>
<dbReference type="PANTHER" id="PTHR23090">
    <property type="entry name" value="NH 3 /GLUTAMINE-DEPENDENT NAD + SYNTHETASE"/>
    <property type="match status" value="1"/>
</dbReference>
<keyword evidence="3 7" id="KW-0436">Ligase</keyword>
<dbReference type="EMBL" id="LNYH01000016">
    <property type="protein sequence ID" value="KTD32036.1"/>
    <property type="molecule type" value="Genomic_DNA"/>
</dbReference>
<feature type="binding site" evidence="7">
    <location>
        <position position="504"/>
    </location>
    <ligand>
        <name>deamido-NAD(+)</name>
        <dbReference type="ChEBI" id="CHEBI:58437"/>
        <note>ligand shared between two neighboring subunits</note>
    </ligand>
</feature>
<evidence type="ECO:0000313" key="12">
    <source>
        <dbReference type="Proteomes" id="UP000054761"/>
    </source>
</evidence>
<dbReference type="UniPathway" id="UPA00253">
    <property type="reaction ID" value="UER00334"/>
</dbReference>
<evidence type="ECO:0000256" key="4">
    <source>
        <dbReference type="ARBA" id="ARBA00022741"/>
    </source>
</evidence>
<dbReference type="HAMAP" id="MF_02090">
    <property type="entry name" value="NadE_glutamine_dep"/>
    <property type="match status" value="1"/>
</dbReference>
<name>A0A0W0WI49_9GAMM</name>
<dbReference type="InterPro" id="IPR014729">
    <property type="entry name" value="Rossmann-like_a/b/a_fold"/>
</dbReference>
<feature type="active site" description="For glutaminase activity" evidence="7">
    <location>
        <position position="110"/>
    </location>
</feature>
<comment type="similarity">
    <text evidence="2 7 8">In the C-terminal section; belongs to the NAD synthetase family.</text>
</comment>
<dbReference type="GO" id="GO:0005524">
    <property type="term" value="F:ATP binding"/>
    <property type="evidence" value="ECO:0007669"/>
    <property type="project" value="UniProtKB-UniRule"/>
</dbReference>
<evidence type="ECO:0000256" key="3">
    <source>
        <dbReference type="ARBA" id="ARBA00022598"/>
    </source>
</evidence>
<feature type="binding site" evidence="7">
    <location>
        <position position="179"/>
    </location>
    <ligand>
        <name>L-glutamine</name>
        <dbReference type="ChEBI" id="CHEBI:58359"/>
    </ligand>
</feature>
<dbReference type="PANTHER" id="PTHR23090:SF9">
    <property type="entry name" value="GLUTAMINE-DEPENDENT NAD(+) SYNTHETASE"/>
    <property type="match status" value="1"/>
</dbReference>
<dbReference type="NCBIfam" id="NF010588">
    <property type="entry name" value="PRK13981.1"/>
    <property type="match status" value="1"/>
</dbReference>
<dbReference type="Gene3D" id="3.60.110.10">
    <property type="entry name" value="Carbon-nitrogen hydrolase"/>
    <property type="match status" value="1"/>
</dbReference>
<keyword evidence="5 7" id="KW-0067">ATP-binding</keyword>
<feature type="active site" description="Proton acceptor; for glutaminase activity" evidence="7">
    <location>
        <position position="43"/>
    </location>
</feature>
<evidence type="ECO:0000313" key="11">
    <source>
        <dbReference type="EMBL" id="KTD32036.1"/>
    </source>
</evidence>
<dbReference type="Proteomes" id="UP000054761">
    <property type="component" value="Unassembled WGS sequence"/>
</dbReference>
<accession>A0A0W0WI49</accession>
<dbReference type="InterPro" id="IPR022310">
    <property type="entry name" value="NAD/GMP_synthase"/>
</dbReference>
<comment type="caution">
    <text evidence="11">The sequence shown here is derived from an EMBL/GenBank/DDBJ whole genome shotgun (WGS) entry which is preliminary data.</text>
</comment>
<comment type="function">
    <text evidence="7">Catalyzes the ATP-dependent amidation of deamido-NAD to form NAD. Uses L-glutamine as a nitrogen source.</text>
</comment>
<evidence type="ECO:0000256" key="6">
    <source>
        <dbReference type="ARBA" id="ARBA00023027"/>
    </source>
</evidence>
<dbReference type="GO" id="GO:0008795">
    <property type="term" value="F:NAD+ synthase activity"/>
    <property type="evidence" value="ECO:0007669"/>
    <property type="project" value="UniProtKB-UniRule"/>
</dbReference>
<evidence type="ECO:0000256" key="2">
    <source>
        <dbReference type="ARBA" id="ARBA00007145"/>
    </source>
</evidence>
<evidence type="ECO:0000256" key="1">
    <source>
        <dbReference type="ARBA" id="ARBA00005188"/>
    </source>
</evidence>
<feature type="active site" description="Nucleophile; for glutaminase activity" evidence="7">
    <location>
        <position position="147"/>
    </location>
</feature>
<dbReference type="GO" id="GO:0003952">
    <property type="term" value="F:NAD+ synthase (glutamine-hydrolyzing) activity"/>
    <property type="evidence" value="ECO:0007669"/>
    <property type="project" value="UniProtKB-UniRule"/>
</dbReference>
<evidence type="ECO:0000256" key="7">
    <source>
        <dbReference type="HAMAP-Rule" id="MF_02090"/>
    </source>
</evidence>
<dbReference type="RefSeq" id="WP_058500892.1">
    <property type="nucleotide sequence ID" value="NZ_CAAAJA010000012.1"/>
</dbReference>
<keyword evidence="12" id="KW-1185">Reference proteome</keyword>
<sequence>MQKLSILMAQINPKVGAIKNNAKKIIDIIKEHQEEQDLIIFPELVLSGYPPEDLLLRNDFYLQIDDALNQIANSVKNCHVIIGHPHLTHQQRFNAASVFYQGQNIQTYHKQHLPNYGIFDEVRYFIKGEPKPCIITVNGYKMGLCICEDLWQPGPVEQVKEAGAQALICINASPFDYNKYQTRTDLLKAHAQKGLTIIYVNQISGQDELLFDGQSLVMDEKGEIYARAPAFREILQTVQLSDKGIHGEITPLQDHYELIYNALVFGTKDYVLKNNFPGVLLGLSGGIDSALTLAIAVDALGTENVHTLMMPSRYTADISTYDAMKLLDNLNVSHSTLSIEPAFNSLLSTLAPEFTGYAPDITEENMQARIRAILLMAMSNKTGKMVLTTSNKSEIAVGYTTLYGDMAGGFAVLKDVLKTQVYELAKYVNRKEEIIPERILTRPPSAELAANQTDQDTLPEYTVLDELIHGFMEMNLSAEDLIQQGHSTELVKRVIRLIVRNEYKRRQAPPGIRISPRAFGKDWRYPITSGAFQSNESFF</sequence>
<evidence type="ECO:0000259" key="10">
    <source>
        <dbReference type="PROSITE" id="PS50263"/>
    </source>
</evidence>
<comment type="catalytic activity">
    <reaction evidence="7 8">
        <text>deamido-NAD(+) + L-glutamine + ATP + H2O = L-glutamate + AMP + diphosphate + NAD(+) + H(+)</text>
        <dbReference type="Rhea" id="RHEA:24384"/>
        <dbReference type="ChEBI" id="CHEBI:15377"/>
        <dbReference type="ChEBI" id="CHEBI:15378"/>
        <dbReference type="ChEBI" id="CHEBI:29985"/>
        <dbReference type="ChEBI" id="CHEBI:30616"/>
        <dbReference type="ChEBI" id="CHEBI:33019"/>
        <dbReference type="ChEBI" id="CHEBI:57540"/>
        <dbReference type="ChEBI" id="CHEBI:58359"/>
        <dbReference type="ChEBI" id="CHEBI:58437"/>
        <dbReference type="ChEBI" id="CHEBI:456215"/>
        <dbReference type="EC" id="6.3.5.1"/>
    </reaction>
</comment>
<dbReference type="Pfam" id="PF00795">
    <property type="entry name" value="CN_hydrolase"/>
    <property type="match status" value="1"/>
</dbReference>
<dbReference type="GO" id="GO:0009435">
    <property type="term" value="P:NAD+ biosynthetic process"/>
    <property type="evidence" value="ECO:0007669"/>
    <property type="project" value="UniProtKB-UniRule"/>
</dbReference>
<evidence type="ECO:0000256" key="8">
    <source>
        <dbReference type="PIRNR" id="PIRNR006630"/>
    </source>
</evidence>
<keyword evidence="6 7" id="KW-0520">NAD</keyword>
<evidence type="ECO:0000256" key="9">
    <source>
        <dbReference type="RuleBase" id="RU003811"/>
    </source>
</evidence>
<feature type="binding site" evidence="7">
    <location>
        <position position="365"/>
    </location>
    <ligand>
        <name>deamido-NAD(+)</name>
        <dbReference type="ChEBI" id="CHEBI:58437"/>
        <note>ligand shared between two neighboring subunits</note>
    </ligand>
</feature>
<comment type="pathway">
    <text evidence="1 7 8">Cofactor biosynthesis; NAD(+) biosynthesis; NAD(+) from deamido-NAD(+) (L-Gln route): step 1/1.</text>
</comment>
<protein>
    <recommendedName>
        <fullName evidence="7 8">Glutamine-dependent NAD(+) synthetase</fullName>
        <ecNumber evidence="7 8">6.3.5.1</ecNumber>
    </recommendedName>
    <alternativeName>
        <fullName evidence="7 8">NAD(+) synthase [glutamine-hydrolyzing]</fullName>
    </alternativeName>
</protein>
<dbReference type="CDD" id="cd07570">
    <property type="entry name" value="GAT_Gln-NAD-synth"/>
    <property type="match status" value="1"/>
</dbReference>
<dbReference type="GO" id="GO:0004359">
    <property type="term" value="F:glutaminase activity"/>
    <property type="evidence" value="ECO:0007669"/>
    <property type="project" value="InterPro"/>
</dbReference>
<feature type="binding site" evidence="7">
    <location>
        <position position="173"/>
    </location>
    <ligand>
        <name>L-glutamine</name>
        <dbReference type="ChEBI" id="CHEBI:58359"/>
    </ligand>
</feature>
<feature type="domain" description="CN hydrolase" evidence="10">
    <location>
        <begin position="4"/>
        <end position="242"/>
    </location>
</feature>
<dbReference type="PATRIC" id="fig|454.4.peg.537"/>
<dbReference type="OrthoDB" id="9760188at2"/>
<evidence type="ECO:0000256" key="5">
    <source>
        <dbReference type="ARBA" id="ARBA00022840"/>
    </source>
</evidence>
<dbReference type="AlphaFoldDB" id="A0A0W0WI49"/>
<comment type="similarity">
    <text evidence="9">Belongs to the NAD synthetase family.</text>
</comment>
<feature type="binding site" evidence="7">
    <location>
        <position position="389"/>
    </location>
    <ligand>
        <name>ATP</name>
        <dbReference type="ChEBI" id="CHEBI:30616"/>
    </ligand>
</feature>
<dbReference type="InterPro" id="IPR014445">
    <property type="entry name" value="Gln-dep_NAD_synthase"/>
</dbReference>
<dbReference type="NCBIfam" id="TIGR00552">
    <property type="entry name" value="nadE"/>
    <property type="match status" value="1"/>
</dbReference>
<dbReference type="Pfam" id="PF02540">
    <property type="entry name" value="NAD_synthase"/>
    <property type="match status" value="1"/>
</dbReference>
<keyword evidence="4 7" id="KW-0547">Nucleotide-binding</keyword>
<dbReference type="STRING" id="454.Lisr_0509"/>
<gene>
    <name evidence="7 11" type="primary">nadE</name>
    <name evidence="11" type="ORF">Lisr_0509</name>
</gene>
<dbReference type="PIRSF" id="PIRSF006630">
    <property type="entry name" value="NADS_GAT"/>
    <property type="match status" value="1"/>
</dbReference>
<dbReference type="CDD" id="cd00553">
    <property type="entry name" value="NAD_synthase"/>
    <property type="match status" value="1"/>
</dbReference>
<feature type="binding site" evidence="7">
    <location>
        <position position="394"/>
    </location>
    <ligand>
        <name>deamido-NAD(+)</name>
        <dbReference type="ChEBI" id="CHEBI:58437"/>
        <note>ligand shared between two neighboring subunits</note>
    </ligand>
</feature>
<feature type="binding site" evidence="7">
    <location>
        <begin position="282"/>
        <end position="289"/>
    </location>
    <ligand>
        <name>ATP</name>
        <dbReference type="ChEBI" id="CHEBI:30616"/>
    </ligand>
</feature>
<feature type="binding site" evidence="7">
    <location>
        <position position="116"/>
    </location>
    <ligand>
        <name>L-glutamine</name>
        <dbReference type="ChEBI" id="CHEBI:58359"/>
    </ligand>
</feature>
<organism evidence="11 12">
    <name type="scientific">Legionella israelensis</name>
    <dbReference type="NCBI Taxonomy" id="454"/>
    <lineage>
        <taxon>Bacteria</taxon>
        <taxon>Pseudomonadati</taxon>
        <taxon>Pseudomonadota</taxon>
        <taxon>Gammaproteobacteria</taxon>
        <taxon>Legionellales</taxon>
        <taxon>Legionellaceae</taxon>
        <taxon>Legionella</taxon>
    </lineage>
</organism>
<dbReference type="SUPFAM" id="SSF56317">
    <property type="entry name" value="Carbon-nitrogen hydrolase"/>
    <property type="match status" value="1"/>
</dbReference>
<reference evidence="11 12" key="1">
    <citation type="submission" date="2015-11" db="EMBL/GenBank/DDBJ databases">
        <title>Genomic analysis of 38 Legionella species identifies large and diverse effector repertoires.</title>
        <authorList>
            <person name="Burstein D."/>
            <person name="Amaro F."/>
            <person name="Zusman T."/>
            <person name="Lifshitz Z."/>
            <person name="Cohen O."/>
            <person name="Gilbert J.A."/>
            <person name="Pupko T."/>
            <person name="Shuman H.A."/>
            <person name="Segal G."/>
        </authorList>
    </citation>
    <scope>NUCLEOTIDE SEQUENCE [LARGE SCALE GENOMIC DNA]</scope>
    <source>
        <strain evidence="11 12">Bercovier 4</strain>
    </source>
</reference>